<evidence type="ECO:0000256" key="1">
    <source>
        <dbReference type="SAM" id="SignalP"/>
    </source>
</evidence>
<name>A0AA37RYL8_9GAMM</name>
<accession>A0AA37RYL8</accession>
<evidence type="ECO:0000313" key="4">
    <source>
        <dbReference type="Proteomes" id="UP001161422"/>
    </source>
</evidence>
<feature type="signal peptide" evidence="1">
    <location>
        <begin position="1"/>
        <end position="20"/>
    </location>
</feature>
<evidence type="ECO:0000259" key="2">
    <source>
        <dbReference type="Pfam" id="PF13590"/>
    </source>
</evidence>
<comment type="caution">
    <text evidence="3">The sequence shown here is derived from an EMBL/GenBank/DDBJ whole genome shotgun (WGS) entry which is preliminary data.</text>
</comment>
<proteinExistence type="predicted"/>
<dbReference type="AlphaFoldDB" id="A0AA37RYL8"/>
<organism evidence="3 4">
    <name type="scientific">Paraferrimonas sedimenticola</name>
    <dbReference type="NCBI Taxonomy" id="375674"/>
    <lineage>
        <taxon>Bacteria</taxon>
        <taxon>Pseudomonadati</taxon>
        <taxon>Pseudomonadota</taxon>
        <taxon>Gammaproteobacteria</taxon>
        <taxon>Alteromonadales</taxon>
        <taxon>Ferrimonadaceae</taxon>
        <taxon>Paraferrimonas</taxon>
    </lineage>
</organism>
<dbReference type="EMBL" id="BSNC01000006">
    <property type="protein sequence ID" value="GLP97334.1"/>
    <property type="molecule type" value="Genomic_DNA"/>
</dbReference>
<feature type="chain" id="PRO_5041416588" description="DUF4136 domain-containing protein" evidence="1">
    <location>
        <begin position="21"/>
        <end position="177"/>
    </location>
</feature>
<dbReference type="InterPro" id="IPR025411">
    <property type="entry name" value="DUF4136"/>
</dbReference>
<dbReference type="Gene3D" id="3.30.160.670">
    <property type="match status" value="1"/>
</dbReference>
<dbReference type="PROSITE" id="PS51257">
    <property type="entry name" value="PROKAR_LIPOPROTEIN"/>
    <property type="match status" value="1"/>
</dbReference>
<keyword evidence="1" id="KW-0732">Signal</keyword>
<gene>
    <name evidence="3" type="ORF">GCM10007895_26410</name>
</gene>
<reference evidence="3" key="1">
    <citation type="journal article" date="2014" name="Int. J. Syst. Evol. Microbiol.">
        <title>Complete genome sequence of Corynebacterium casei LMG S-19264T (=DSM 44701T), isolated from a smear-ripened cheese.</title>
        <authorList>
            <consortium name="US DOE Joint Genome Institute (JGI-PGF)"/>
            <person name="Walter F."/>
            <person name="Albersmeier A."/>
            <person name="Kalinowski J."/>
            <person name="Ruckert C."/>
        </authorList>
    </citation>
    <scope>NUCLEOTIDE SEQUENCE</scope>
    <source>
        <strain evidence="3">NBRC 101628</strain>
    </source>
</reference>
<sequence length="177" mass="19092">MKLKLAFFSLALLVSGCASNSPVTDYDVNYDFAAVNQFQWQSPAEVSNPLTHEKVKDAIINNLTQKGLYEADPSAIKVTAYNQLIEKPKNTGFSVGIGGGSYGSSGGVGGSVRVPVGGNSEVHQFVRIDFVSSANQKLIWRGEASRAWVDGDNADKKQQIITQLVNDILAKFPPDND</sequence>
<reference evidence="3" key="2">
    <citation type="submission" date="2023-01" db="EMBL/GenBank/DDBJ databases">
        <title>Draft genome sequence of Paraferrimonas sedimenticola strain NBRC 101628.</title>
        <authorList>
            <person name="Sun Q."/>
            <person name="Mori K."/>
        </authorList>
    </citation>
    <scope>NUCLEOTIDE SEQUENCE</scope>
    <source>
        <strain evidence="3">NBRC 101628</strain>
    </source>
</reference>
<keyword evidence="4" id="KW-1185">Reference proteome</keyword>
<dbReference type="Pfam" id="PF13590">
    <property type="entry name" value="DUF4136"/>
    <property type="match status" value="1"/>
</dbReference>
<dbReference type="Proteomes" id="UP001161422">
    <property type="component" value="Unassembled WGS sequence"/>
</dbReference>
<feature type="domain" description="DUF4136" evidence="2">
    <location>
        <begin position="23"/>
        <end position="174"/>
    </location>
</feature>
<evidence type="ECO:0000313" key="3">
    <source>
        <dbReference type="EMBL" id="GLP97334.1"/>
    </source>
</evidence>
<protein>
    <recommendedName>
        <fullName evidence="2">DUF4136 domain-containing protein</fullName>
    </recommendedName>
</protein>
<dbReference type="RefSeq" id="WP_095504819.1">
    <property type="nucleotide sequence ID" value="NZ_BSNC01000006.1"/>
</dbReference>